<protein>
    <submittedName>
        <fullName evidence="1">Uncharacterized protein</fullName>
    </submittedName>
</protein>
<dbReference type="HOGENOM" id="CLU_1627242_0_0_1"/>
<name>A0A0D0CIU1_9AGAR</name>
<dbReference type="Proteomes" id="UP000053593">
    <property type="component" value="Unassembled WGS sequence"/>
</dbReference>
<evidence type="ECO:0000313" key="1">
    <source>
        <dbReference type="EMBL" id="KIK62604.1"/>
    </source>
</evidence>
<organism evidence="1 2">
    <name type="scientific">Collybiopsis luxurians FD-317 M1</name>
    <dbReference type="NCBI Taxonomy" id="944289"/>
    <lineage>
        <taxon>Eukaryota</taxon>
        <taxon>Fungi</taxon>
        <taxon>Dikarya</taxon>
        <taxon>Basidiomycota</taxon>
        <taxon>Agaricomycotina</taxon>
        <taxon>Agaricomycetes</taxon>
        <taxon>Agaricomycetidae</taxon>
        <taxon>Agaricales</taxon>
        <taxon>Marasmiineae</taxon>
        <taxon>Omphalotaceae</taxon>
        <taxon>Collybiopsis</taxon>
        <taxon>Collybiopsis luxurians</taxon>
    </lineage>
</organism>
<sequence>MFGTGTNPGIFPNARNFQMINPVFENVNGNQNIHYYGPSVHYYVKGPLRRFVQDLRDYFIVCACQEGSAQERVVVVRKFDQEEDRDLFESCLQKSSWNPFSIQPLWKVNIHGRPCLAVSSAREASLLTYRFPWISGCYQCKLSTRYKKCSMEEFLLREYKKMW</sequence>
<gene>
    <name evidence="1" type="ORF">GYMLUDRAFT_42063</name>
</gene>
<proteinExistence type="predicted"/>
<dbReference type="AlphaFoldDB" id="A0A0D0CIU1"/>
<keyword evidence="2" id="KW-1185">Reference proteome</keyword>
<reference evidence="1 2" key="1">
    <citation type="submission" date="2014-04" db="EMBL/GenBank/DDBJ databases">
        <title>Evolutionary Origins and Diversification of the Mycorrhizal Mutualists.</title>
        <authorList>
            <consortium name="DOE Joint Genome Institute"/>
            <consortium name="Mycorrhizal Genomics Consortium"/>
            <person name="Kohler A."/>
            <person name="Kuo A."/>
            <person name="Nagy L.G."/>
            <person name="Floudas D."/>
            <person name="Copeland A."/>
            <person name="Barry K.W."/>
            <person name="Cichocki N."/>
            <person name="Veneault-Fourrey C."/>
            <person name="LaButti K."/>
            <person name="Lindquist E.A."/>
            <person name="Lipzen A."/>
            <person name="Lundell T."/>
            <person name="Morin E."/>
            <person name="Murat C."/>
            <person name="Riley R."/>
            <person name="Ohm R."/>
            <person name="Sun H."/>
            <person name="Tunlid A."/>
            <person name="Henrissat B."/>
            <person name="Grigoriev I.V."/>
            <person name="Hibbett D.S."/>
            <person name="Martin F."/>
        </authorList>
    </citation>
    <scope>NUCLEOTIDE SEQUENCE [LARGE SCALE GENOMIC DNA]</scope>
    <source>
        <strain evidence="1 2">FD-317 M1</strain>
    </source>
</reference>
<dbReference type="EMBL" id="KN834767">
    <property type="protein sequence ID" value="KIK62604.1"/>
    <property type="molecule type" value="Genomic_DNA"/>
</dbReference>
<accession>A0A0D0CIU1</accession>
<evidence type="ECO:0000313" key="2">
    <source>
        <dbReference type="Proteomes" id="UP000053593"/>
    </source>
</evidence>